<evidence type="ECO:0000313" key="7">
    <source>
        <dbReference type="EMBL" id="MBT0608862.1"/>
    </source>
</evidence>
<comment type="subcellular location">
    <subcellularLocation>
        <location evidence="1">Endomembrane system</location>
        <topology evidence="1">Multi-pass membrane protein</topology>
    </subcellularLocation>
</comment>
<keyword evidence="4 5" id="KW-0472">Membrane</keyword>
<reference evidence="7 8" key="1">
    <citation type="submission" date="2021-05" db="EMBL/GenBank/DDBJ databases">
        <title>Aequorivita echinoideorum JCM 30378 genome.</title>
        <authorList>
            <person name="Zhang H."/>
            <person name="Li C."/>
        </authorList>
    </citation>
    <scope>NUCLEOTIDE SEQUENCE [LARGE SCALE GENOMIC DNA]</scope>
    <source>
        <strain evidence="7 8">JCM30378</strain>
    </source>
</reference>
<evidence type="ECO:0000256" key="3">
    <source>
        <dbReference type="ARBA" id="ARBA00022989"/>
    </source>
</evidence>
<organism evidence="7 8">
    <name type="scientific">Aequorivita echinoideorum</name>
    <dbReference type="NCBI Taxonomy" id="1549647"/>
    <lineage>
        <taxon>Bacteria</taxon>
        <taxon>Pseudomonadati</taxon>
        <taxon>Bacteroidota</taxon>
        <taxon>Flavobacteriia</taxon>
        <taxon>Flavobacteriales</taxon>
        <taxon>Flavobacteriaceae</taxon>
        <taxon>Aequorivita</taxon>
    </lineage>
</organism>
<protein>
    <submittedName>
        <fullName evidence="7">DUF202 domain-containing protein</fullName>
    </submittedName>
</protein>
<sequence>MQKDAKKLFRFLRTKPVPANTNEILALERTKLANERTLLSYIRSSLYLLLGGIGLLQLKDFERINWLGYVALVVCVIFLAVGIFRYVLLYRRLYKWNRVLFANSITDKVEKQAKKNEVDKNEAKSIEKE</sequence>
<evidence type="ECO:0000256" key="4">
    <source>
        <dbReference type="ARBA" id="ARBA00023136"/>
    </source>
</evidence>
<keyword evidence="8" id="KW-1185">Reference proteome</keyword>
<gene>
    <name evidence="7" type="ORF">KIV10_11775</name>
</gene>
<evidence type="ECO:0000313" key="8">
    <source>
        <dbReference type="Proteomes" id="UP001297092"/>
    </source>
</evidence>
<evidence type="ECO:0000256" key="1">
    <source>
        <dbReference type="ARBA" id="ARBA00004127"/>
    </source>
</evidence>
<evidence type="ECO:0000256" key="5">
    <source>
        <dbReference type="SAM" id="Phobius"/>
    </source>
</evidence>
<feature type="transmembrane region" description="Helical" evidence="5">
    <location>
        <begin position="64"/>
        <end position="88"/>
    </location>
</feature>
<feature type="domain" description="DUF202" evidence="6">
    <location>
        <begin position="29"/>
        <end position="87"/>
    </location>
</feature>
<name>A0ABS5S944_9FLAO</name>
<dbReference type="Proteomes" id="UP001297092">
    <property type="component" value="Unassembled WGS sequence"/>
</dbReference>
<accession>A0ABS5S944</accession>
<dbReference type="EMBL" id="JAHCTB010000005">
    <property type="protein sequence ID" value="MBT0608862.1"/>
    <property type="molecule type" value="Genomic_DNA"/>
</dbReference>
<proteinExistence type="predicted"/>
<evidence type="ECO:0000259" key="6">
    <source>
        <dbReference type="Pfam" id="PF02656"/>
    </source>
</evidence>
<keyword evidence="2 5" id="KW-0812">Transmembrane</keyword>
<keyword evidence="3 5" id="KW-1133">Transmembrane helix</keyword>
<feature type="transmembrane region" description="Helical" evidence="5">
    <location>
        <begin position="38"/>
        <end position="58"/>
    </location>
</feature>
<dbReference type="Pfam" id="PF02656">
    <property type="entry name" value="DUF202"/>
    <property type="match status" value="1"/>
</dbReference>
<evidence type="ECO:0000256" key="2">
    <source>
        <dbReference type="ARBA" id="ARBA00022692"/>
    </source>
</evidence>
<comment type="caution">
    <text evidence="7">The sequence shown here is derived from an EMBL/GenBank/DDBJ whole genome shotgun (WGS) entry which is preliminary data.</text>
</comment>
<dbReference type="InterPro" id="IPR003807">
    <property type="entry name" value="DUF202"/>
</dbReference>